<evidence type="ECO:0000313" key="3">
    <source>
        <dbReference type="EMBL" id="GAI67323.1"/>
    </source>
</evidence>
<feature type="transmembrane region" description="Helical" evidence="1">
    <location>
        <begin position="12"/>
        <end position="35"/>
    </location>
</feature>
<organism evidence="3">
    <name type="scientific">marine sediment metagenome</name>
    <dbReference type="NCBI Taxonomy" id="412755"/>
    <lineage>
        <taxon>unclassified sequences</taxon>
        <taxon>metagenomes</taxon>
        <taxon>ecological metagenomes</taxon>
    </lineage>
</organism>
<protein>
    <recommendedName>
        <fullName evidence="4">Next to BRCA1 central domain-containing protein</fullName>
    </recommendedName>
</protein>
<gene>
    <name evidence="3" type="ORF">S12H4_00027</name>
    <name evidence="2" type="ORF">S12H4_05467</name>
</gene>
<reference evidence="3" key="1">
    <citation type="journal article" date="2014" name="Front. Microbiol.">
        <title>High frequency of phylogenetically diverse reductive dehalogenase-homologous genes in deep subseafloor sedimentary metagenomes.</title>
        <authorList>
            <person name="Kawai M."/>
            <person name="Futagami T."/>
            <person name="Toyoda A."/>
            <person name="Takaki Y."/>
            <person name="Nishi S."/>
            <person name="Hori S."/>
            <person name="Arai W."/>
            <person name="Tsubouchi T."/>
            <person name="Morono Y."/>
            <person name="Uchiyama I."/>
            <person name="Ito T."/>
            <person name="Fujiyama A."/>
            <person name="Inagaki F."/>
            <person name="Takami H."/>
        </authorList>
    </citation>
    <scope>NUCLEOTIDE SEQUENCE</scope>
    <source>
        <strain evidence="3">Expedition CK06-06</strain>
    </source>
</reference>
<sequence>MAEVKEKEISPGAVVAIGLGLGGIAVVGLAALAFARPPTPPSGEILESYWRLTAEEIHHPPSDPIPRETDYYMCFRIRNTGNTAVSFRMAFYIPPPEFGAGWRYSSPIELNPGQEGLIEWVFWAGAPPGAYTLTWYLFGDNEQVDSITITSYIS</sequence>
<keyword evidence="1" id="KW-0812">Transmembrane</keyword>
<proteinExistence type="predicted"/>
<comment type="caution">
    <text evidence="3">The sequence shown here is derived from an EMBL/GenBank/DDBJ whole genome shotgun (WGS) entry which is preliminary data.</text>
</comment>
<evidence type="ECO:0000313" key="2">
    <source>
        <dbReference type="EMBL" id="GAI64164.1"/>
    </source>
</evidence>
<name>X1QGH4_9ZZZZ</name>
<keyword evidence="1" id="KW-1133">Transmembrane helix</keyword>
<evidence type="ECO:0000256" key="1">
    <source>
        <dbReference type="SAM" id="Phobius"/>
    </source>
</evidence>
<accession>X1QGH4</accession>
<dbReference type="EMBL" id="BARW01001816">
    <property type="protein sequence ID" value="GAI64164.1"/>
    <property type="molecule type" value="Genomic_DNA"/>
</dbReference>
<keyword evidence="1" id="KW-0472">Membrane</keyword>
<dbReference type="EMBL" id="BARW01000002">
    <property type="protein sequence ID" value="GAI67323.1"/>
    <property type="molecule type" value="Genomic_DNA"/>
</dbReference>
<evidence type="ECO:0008006" key="4">
    <source>
        <dbReference type="Google" id="ProtNLM"/>
    </source>
</evidence>
<dbReference type="AlphaFoldDB" id="X1QGH4"/>